<organism evidence="4 5">
    <name type="scientific">Cylindrotheca closterium</name>
    <dbReference type="NCBI Taxonomy" id="2856"/>
    <lineage>
        <taxon>Eukaryota</taxon>
        <taxon>Sar</taxon>
        <taxon>Stramenopiles</taxon>
        <taxon>Ochrophyta</taxon>
        <taxon>Bacillariophyta</taxon>
        <taxon>Bacillariophyceae</taxon>
        <taxon>Bacillariophycidae</taxon>
        <taxon>Bacillariales</taxon>
        <taxon>Bacillariaceae</taxon>
        <taxon>Cylindrotheca</taxon>
    </lineage>
</organism>
<gene>
    <name evidence="4" type="ORF">CYCCA115_LOCUS10581</name>
</gene>
<dbReference type="Pfam" id="PF04603">
    <property type="entry name" value="Mog1"/>
    <property type="match status" value="1"/>
</dbReference>
<keyword evidence="3" id="KW-0653">Protein transport</keyword>
<comment type="similarity">
    <text evidence="1">Belongs to the MOG1 family.</text>
</comment>
<keyword evidence="5" id="KW-1185">Reference proteome</keyword>
<dbReference type="GO" id="GO:0005085">
    <property type="term" value="F:guanyl-nucleotide exchange factor activity"/>
    <property type="evidence" value="ECO:0007669"/>
    <property type="project" value="TreeGrafter"/>
</dbReference>
<reference evidence="4" key="1">
    <citation type="submission" date="2023-08" db="EMBL/GenBank/DDBJ databases">
        <authorList>
            <person name="Audoor S."/>
            <person name="Bilcke G."/>
        </authorList>
    </citation>
    <scope>NUCLEOTIDE SEQUENCE</scope>
</reference>
<dbReference type="SUPFAM" id="SSF55724">
    <property type="entry name" value="Mog1p/PsbP-like"/>
    <property type="match status" value="1"/>
</dbReference>
<evidence type="ECO:0000313" key="4">
    <source>
        <dbReference type="EMBL" id="CAJ1946438.1"/>
    </source>
</evidence>
<protein>
    <submittedName>
        <fullName evidence="4">Uncharacterized protein</fullName>
    </submittedName>
</protein>
<proteinExistence type="inferred from homology"/>
<keyword evidence="2" id="KW-0813">Transport</keyword>
<accession>A0AAD2FKL7</accession>
<evidence type="ECO:0000256" key="3">
    <source>
        <dbReference type="ARBA" id="ARBA00022927"/>
    </source>
</evidence>
<dbReference type="GO" id="GO:0031267">
    <property type="term" value="F:small GTPase binding"/>
    <property type="evidence" value="ECO:0007669"/>
    <property type="project" value="TreeGrafter"/>
</dbReference>
<dbReference type="Gene3D" id="3.40.1000.10">
    <property type="entry name" value="Mog1/PsbP, alpha/beta/alpha sandwich"/>
    <property type="match status" value="1"/>
</dbReference>
<dbReference type="InterPro" id="IPR016123">
    <property type="entry name" value="Mog1/PsbP_a/b/a-sand"/>
</dbReference>
<dbReference type="GO" id="GO:0005634">
    <property type="term" value="C:nucleus"/>
    <property type="evidence" value="ECO:0007669"/>
    <property type="project" value="TreeGrafter"/>
</dbReference>
<evidence type="ECO:0000256" key="2">
    <source>
        <dbReference type="ARBA" id="ARBA00022448"/>
    </source>
</evidence>
<dbReference type="AlphaFoldDB" id="A0AAD2FKL7"/>
<dbReference type="GO" id="GO:0006606">
    <property type="term" value="P:protein import into nucleus"/>
    <property type="evidence" value="ECO:0007669"/>
    <property type="project" value="TreeGrafter"/>
</dbReference>
<dbReference type="PANTHER" id="PTHR15837:SF0">
    <property type="entry name" value="RAN GUANINE NUCLEOTIDE RELEASE FACTOR"/>
    <property type="match status" value="1"/>
</dbReference>
<sequence length="177" mass="19410">MYTNRPLYGGAITCDIKTDWKDVSDIRQVPDHQECYQEIDGAVLVVEILERQKVSDAGAAAFFFKDLAESNGSTENKFEPKDIPAGTNLMNCSLCAGVGIQKVAMGKDHDMAGNPRQQEVRLVQVEMCVFRLANVGTDLLVTISKPISDLSNKNSSGSEPFHKAISSLQVRNWGLFG</sequence>
<evidence type="ECO:0000256" key="1">
    <source>
        <dbReference type="ARBA" id="ARBA00010307"/>
    </source>
</evidence>
<evidence type="ECO:0000313" key="5">
    <source>
        <dbReference type="Proteomes" id="UP001295423"/>
    </source>
</evidence>
<dbReference type="EMBL" id="CAKOGP040001669">
    <property type="protein sequence ID" value="CAJ1946438.1"/>
    <property type="molecule type" value="Genomic_DNA"/>
</dbReference>
<name>A0AAD2FKL7_9STRA</name>
<comment type="caution">
    <text evidence="4">The sequence shown here is derived from an EMBL/GenBank/DDBJ whole genome shotgun (WGS) entry which is preliminary data.</text>
</comment>
<dbReference type="PANTHER" id="PTHR15837">
    <property type="entry name" value="RAN GUANINE NUCLEOTIDE RELEASE FACTOR"/>
    <property type="match status" value="1"/>
</dbReference>
<dbReference type="Proteomes" id="UP001295423">
    <property type="component" value="Unassembled WGS sequence"/>
</dbReference>
<dbReference type="InterPro" id="IPR007681">
    <property type="entry name" value="Mog1"/>
</dbReference>